<dbReference type="RefSeq" id="WP_084257549.1">
    <property type="nucleotide sequence ID" value="NZ_FWWV01000035.1"/>
</dbReference>
<sequence>MNADRKVTILIPTDYGKSESNFYHLYFILTDPCFNGETGQEDSVLSVSCSSIKQGKVFDNTCVLKAGEHEFIRHDSFVFYRHLRIDSASIINQKVAQGLFITKTMISDDIYRRILKGVLVSRNTERQYIRFLKSAIKQGACFDVFNVPEK</sequence>
<protein>
    <submittedName>
        <fullName evidence="1">Uncharacterized protein</fullName>
    </submittedName>
</protein>
<proteinExistence type="predicted"/>
<organism evidence="1 2">
    <name type="scientific">Pasteurella testudinis DSM 23072</name>
    <dbReference type="NCBI Taxonomy" id="1122938"/>
    <lineage>
        <taxon>Bacteria</taxon>
        <taxon>Pseudomonadati</taxon>
        <taxon>Pseudomonadota</taxon>
        <taxon>Gammaproteobacteria</taxon>
        <taxon>Pasteurellales</taxon>
        <taxon>Pasteurellaceae</taxon>
        <taxon>Pasteurella</taxon>
    </lineage>
</organism>
<evidence type="ECO:0000313" key="2">
    <source>
        <dbReference type="Proteomes" id="UP000192408"/>
    </source>
</evidence>
<dbReference type="EMBL" id="FWWV01000035">
    <property type="protein sequence ID" value="SMB87531.1"/>
    <property type="molecule type" value="Genomic_DNA"/>
</dbReference>
<accession>A0A1W1V3B8</accession>
<name>A0A1W1V3B8_9PAST</name>
<dbReference type="AlphaFoldDB" id="A0A1W1V3B8"/>
<dbReference type="Proteomes" id="UP000192408">
    <property type="component" value="Unassembled WGS sequence"/>
</dbReference>
<evidence type="ECO:0000313" key="1">
    <source>
        <dbReference type="EMBL" id="SMB87531.1"/>
    </source>
</evidence>
<gene>
    <name evidence="1" type="ORF">SAMN05660772_00997</name>
</gene>
<keyword evidence="2" id="KW-1185">Reference proteome</keyword>
<reference evidence="2" key="1">
    <citation type="submission" date="2017-04" db="EMBL/GenBank/DDBJ databases">
        <authorList>
            <person name="Varghese N."/>
            <person name="Submissions S."/>
        </authorList>
    </citation>
    <scope>NUCLEOTIDE SEQUENCE [LARGE SCALE GENOMIC DNA]</scope>
    <source>
        <strain evidence="2">DSM 23072</strain>
    </source>
</reference>